<dbReference type="GO" id="GO:0009097">
    <property type="term" value="P:isoleucine biosynthetic process"/>
    <property type="evidence" value="ECO:0007669"/>
    <property type="project" value="UniProtKB-UniPathway"/>
</dbReference>
<evidence type="ECO:0000256" key="6">
    <source>
        <dbReference type="ARBA" id="ARBA00022679"/>
    </source>
</evidence>
<evidence type="ECO:0000256" key="4">
    <source>
        <dbReference type="ARBA" id="ARBA00013145"/>
    </source>
</evidence>
<protein>
    <recommendedName>
        <fullName evidence="4 11">Acetolactate synthase</fullName>
        <ecNumber evidence="4 11">2.2.1.6</ecNumber>
    </recommendedName>
</protein>
<dbReference type="STRING" id="1120923.SAMN02746095_03104"/>
<keyword evidence="5 11" id="KW-0028">Amino-acid biosynthesis</keyword>
<evidence type="ECO:0000259" key="14">
    <source>
        <dbReference type="Pfam" id="PF02776"/>
    </source>
</evidence>
<dbReference type="PANTHER" id="PTHR18968:SF13">
    <property type="entry name" value="ACETOLACTATE SYNTHASE CATALYTIC SUBUNIT, MITOCHONDRIAL"/>
    <property type="match status" value="1"/>
</dbReference>
<reference evidence="15 16" key="1">
    <citation type="submission" date="2012-11" db="EMBL/GenBank/DDBJ databases">
        <title>Whole genome sequence of Acidocella aminolytica 101 = DSM 11237.</title>
        <authorList>
            <person name="Azuma Y."/>
            <person name="Higashiura N."/>
            <person name="Hirakawa H."/>
            <person name="Matsushita K."/>
        </authorList>
    </citation>
    <scope>NUCLEOTIDE SEQUENCE [LARGE SCALE GENOMIC DNA]</scope>
    <source>
        <strain evidence="16">101 / DSM 11237</strain>
    </source>
</reference>
<evidence type="ECO:0000256" key="1">
    <source>
        <dbReference type="ARBA" id="ARBA00004974"/>
    </source>
</evidence>
<dbReference type="InterPro" id="IPR029061">
    <property type="entry name" value="THDP-binding"/>
</dbReference>
<dbReference type="InterPro" id="IPR045229">
    <property type="entry name" value="TPP_enz"/>
</dbReference>
<keyword evidence="8 11" id="KW-0460">Magnesium</keyword>
<evidence type="ECO:0000256" key="11">
    <source>
        <dbReference type="RuleBase" id="RU003591"/>
    </source>
</evidence>
<comment type="pathway">
    <text evidence="1 11">Amino-acid biosynthesis; L-isoleucine biosynthesis; L-isoleucine from 2-oxobutanoate: step 1/4.</text>
</comment>
<comment type="cofactor">
    <cofactor evidence="11">
        <name>Mg(2+)</name>
        <dbReference type="ChEBI" id="CHEBI:18420"/>
    </cofactor>
    <text evidence="11">Binds 1 Mg(2+) ion per subunit.</text>
</comment>
<dbReference type="InterPro" id="IPR029035">
    <property type="entry name" value="DHS-like_NAD/FAD-binding_dom"/>
</dbReference>
<evidence type="ECO:0000256" key="10">
    <source>
        <dbReference type="ARBA" id="ARBA00023304"/>
    </source>
</evidence>
<keyword evidence="7 11" id="KW-0479">Metal-binding</keyword>
<dbReference type="PANTHER" id="PTHR18968">
    <property type="entry name" value="THIAMINE PYROPHOSPHATE ENZYMES"/>
    <property type="match status" value="1"/>
</dbReference>
<sequence length="602" mass="65059">MAGTIMDGTIASPELMNSGAEALLRALKAQGVDVIFGYPGGAVLPIYDAIFQQNEIKHILVRHEQAAVHAAEGYARSTGKVGCVLVTSGPGATNAVTGLVDALMDSVPLVCLCGQVPTHLIGNDAFQEADTTGITRPATKHNYLVKKSEDLVRVVHEAFLVARSGRPGPVLIDLPKDILIAPASYREPSQTQHRSYRPRTEPDARRIDEAVALLKRAERPVIYAGGGVVNAGPEASRLLTEFTRLTGFPITNTLMGLGAYPASDPLFIGMLGMHGTYEANLVMHGCDVMLNIGARFDDRVTGRLNAFSPNSKKIHADIDPSNINKTVPVDVPIVGDALATLKALIAAWKKDATPVNKNALAQWWGQIDVWRSKNSLGFHQPRDRGSIIKPQYAIQQLYKATRGRETYITTEVGQHQMWAAQHFKFEKPNHWMTSGGLGTMGYGLPAAMGVQVAHPDALVVDIAGEASILMNIQEMGTLAQFRLPVKVFILNNQYMGMVRQWQELLHGGRYSSSYSEALPDFVKLAESFHAVGLRAETVDDLDRVIAEMIAVDKPVIADICVDQAENVFPMIPSGAAHNQMLLGPGNQDGSGPAVTNEGMALV</sequence>
<dbReference type="RefSeq" id="WP_241869377.1">
    <property type="nucleotide sequence ID" value="NZ_BANC01000048.1"/>
</dbReference>
<comment type="catalytic activity">
    <reaction evidence="11">
        <text>2 pyruvate + H(+) = (2S)-2-acetolactate + CO2</text>
        <dbReference type="Rhea" id="RHEA:25249"/>
        <dbReference type="ChEBI" id="CHEBI:15361"/>
        <dbReference type="ChEBI" id="CHEBI:15378"/>
        <dbReference type="ChEBI" id="CHEBI:16526"/>
        <dbReference type="ChEBI" id="CHEBI:58476"/>
        <dbReference type="EC" id="2.2.1.6"/>
    </reaction>
</comment>
<gene>
    <name evidence="15" type="ORF">Aam_049_014</name>
</gene>
<dbReference type="GO" id="GO:0050660">
    <property type="term" value="F:flavin adenine dinucleotide binding"/>
    <property type="evidence" value="ECO:0007669"/>
    <property type="project" value="InterPro"/>
</dbReference>
<proteinExistence type="inferred from homology"/>
<dbReference type="GO" id="GO:0003984">
    <property type="term" value="F:acetolactate synthase activity"/>
    <property type="evidence" value="ECO:0007669"/>
    <property type="project" value="UniProtKB-EC"/>
</dbReference>
<comment type="pathway">
    <text evidence="2 11">Amino-acid biosynthesis; L-valine biosynthesis; L-valine from pyruvate: step 1/4.</text>
</comment>
<dbReference type="NCBIfam" id="NF006581">
    <property type="entry name" value="PRK09107.1"/>
    <property type="match status" value="1"/>
</dbReference>
<keyword evidence="16" id="KW-1185">Reference proteome</keyword>
<dbReference type="SUPFAM" id="SSF52467">
    <property type="entry name" value="DHS-like NAD/FAD-binding domain"/>
    <property type="match status" value="1"/>
</dbReference>
<dbReference type="UniPathway" id="UPA00049">
    <property type="reaction ID" value="UER00059"/>
</dbReference>
<feature type="domain" description="Thiamine pyrophosphate enzyme TPP-binding" evidence="13">
    <location>
        <begin position="412"/>
        <end position="558"/>
    </location>
</feature>
<dbReference type="FunFam" id="3.40.50.1220:FF:000008">
    <property type="entry name" value="Acetolactate synthase"/>
    <property type="match status" value="1"/>
</dbReference>
<dbReference type="UniPathway" id="UPA00047">
    <property type="reaction ID" value="UER00055"/>
</dbReference>
<dbReference type="SUPFAM" id="SSF52518">
    <property type="entry name" value="Thiamin diphosphate-binding fold (THDP-binding)"/>
    <property type="match status" value="2"/>
</dbReference>
<feature type="domain" description="Thiamine pyrophosphate enzyme N-terminal TPP-binding" evidence="14">
    <location>
        <begin position="18"/>
        <end position="132"/>
    </location>
</feature>
<dbReference type="InterPro" id="IPR011766">
    <property type="entry name" value="TPP_enzyme_TPP-bd"/>
</dbReference>
<keyword evidence="6 11" id="KW-0808">Transferase</keyword>
<comment type="caution">
    <text evidence="15">The sequence shown here is derived from an EMBL/GenBank/DDBJ whole genome shotgun (WGS) entry which is preliminary data.</text>
</comment>
<feature type="domain" description="Thiamine pyrophosphate enzyme central" evidence="12">
    <location>
        <begin position="207"/>
        <end position="344"/>
    </location>
</feature>
<dbReference type="Pfam" id="PF02776">
    <property type="entry name" value="TPP_enzyme_N"/>
    <property type="match status" value="1"/>
</dbReference>
<dbReference type="Pfam" id="PF00205">
    <property type="entry name" value="TPP_enzyme_M"/>
    <property type="match status" value="1"/>
</dbReference>
<evidence type="ECO:0000313" key="15">
    <source>
        <dbReference type="EMBL" id="GAN80512.1"/>
    </source>
</evidence>
<dbReference type="Gene3D" id="3.40.50.970">
    <property type="match status" value="2"/>
</dbReference>
<evidence type="ECO:0000256" key="3">
    <source>
        <dbReference type="ARBA" id="ARBA00007812"/>
    </source>
</evidence>
<dbReference type="AlphaFoldDB" id="A0A0D6PFQ7"/>
<evidence type="ECO:0000256" key="7">
    <source>
        <dbReference type="ARBA" id="ARBA00022723"/>
    </source>
</evidence>
<dbReference type="CDD" id="cd02015">
    <property type="entry name" value="TPP_AHAS"/>
    <property type="match status" value="1"/>
</dbReference>
<evidence type="ECO:0000256" key="8">
    <source>
        <dbReference type="ARBA" id="ARBA00022842"/>
    </source>
</evidence>
<dbReference type="GO" id="GO:0005948">
    <property type="term" value="C:acetolactate synthase complex"/>
    <property type="evidence" value="ECO:0007669"/>
    <property type="project" value="TreeGrafter"/>
</dbReference>
<dbReference type="InterPro" id="IPR012001">
    <property type="entry name" value="Thiamin_PyroP_enz_TPP-bd_dom"/>
</dbReference>
<comment type="similarity">
    <text evidence="3 11">Belongs to the TPP enzyme family.</text>
</comment>
<keyword evidence="10 11" id="KW-0100">Branched-chain amino acid biosynthesis</keyword>
<evidence type="ECO:0000259" key="12">
    <source>
        <dbReference type="Pfam" id="PF00205"/>
    </source>
</evidence>
<dbReference type="GO" id="GO:0030976">
    <property type="term" value="F:thiamine pyrophosphate binding"/>
    <property type="evidence" value="ECO:0007669"/>
    <property type="project" value="UniProtKB-UniRule"/>
</dbReference>
<dbReference type="EC" id="2.2.1.6" evidence="4 11"/>
<dbReference type="GO" id="GO:0009099">
    <property type="term" value="P:L-valine biosynthetic process"/>
    <property type="evidence" value="ECO:0007669"/>
    <property type="project" value="UniProtKB-UniPathway"/>
</dbReference>
<dbReference type="InterPro" id="IPR012000">
    <property type="entry name" value="Thiamin_PyroP_enz_cen_dom"/>
</dbReference>
<accession>A0A0D6PFQ7</accession>
<organism evidence="15 16">
    <name type="scientific">Acidocella aminolytica 101 = DSM 11237</name>
    <dbReference type="NCBI Taxonomy" id="1120923"/>
    <lineage>
        <taxon>Bacteria</taxon>
        <taxon>Pseudomonadati</taxon>
        <taxon>Pseudomonadota</taxon>
        <taxon>Alphaproteobacteria</taxon>
        <taxon>Acetobacterales</taxon>
        <taxon>Acidocellaceae</taxon>
        <taxon>Acidocella</taxon>
    </lineage>
</organism>
<comment type="cofactor">
    <cofactor evidence="11">
        <name>thiamine diphosphate</name>
        <dbReference type="ChEBI" id="CHEBI:58937"/>
    </cofactor>
    <text evidence="11">Binds 1 thiamine pyrophosphate per subunit.</text>
</comment>
<dbReference type="Proteomes" id="UP000032668">
    <property type="component" value="Unassembled WGS sequence"/>
</dbReference>
<dbReference type="GO" id="GO:0000287">
    <property type="term" value="F:magnesium ion binding"/>
    <property type="evidence" value="ECO:0007669"/>
    <property type="project" value="UniProtKB-UniRule"/>
</dbReference>
<dbReference type="NCBIfam" id="TIGR00118">
    <property type="entry name" value="acolac_lg"/>
    <property type="match status" value="1"/>
</dbReference>
<dbReference type="Gene3D" id="3.40.50.1220">
    <property type="entry name" value="TPP-binding domain"/>
    <property type="match status" value="1"/>
</dbReference>
<dbReference type="FunFam" id="3.40.50.970:FF:000007">
    <property type="entry name" value="Acetolactate synthase"/>
    <property type="match status" value="1"/>
</dbReference>
<evidence type="ECO:0000259" key="13">
    <source>
        <dbReference type="Pfam" id="PF02775"/>
    </source>
</evidence>
<dbReference type="CDD" id="cd07035">
    <property type="entry name" value="TPP_PYR_POX_like"/>
    <property type="match status" value="1"/>
</dbReference>
<dbReference type="Pfam" id="PF02775">
    <property type="entry name" value="TPP_enzyme_C"/>
    <property type="match status" value="1"/>
</dbReference>
<keyword evidence="9 11" id="KW-0786">Thiamine pyrophosphate</keyword>
<evidence type="ECO:0000256" key="5">
    <source>
        <dbReference type="ARBA" id="ARBA00022605"/>
    </source>
</evidence>
<evidence type="ECO:0000256" key="2">
    <source>
        <dbReference type="ARBA" id="ARBA00005025"/>
    </source>
</evidence>
<dbReference type="InterPro" id="IPR012846">
    <property type="entry name" value="Acetolactate_synth_lsu"/>
</dbReference>
<dbReference type="InterPro" id="IPR039368">
    <property type="entry name" value="AHAS_TPP"/>
</dbReference>
<evidence type="ECO:0000313" key="16">
    <source>
        <dbReference type="Proteomes" id="UP000032668"/>
    </source>
</evidence>
<name>A0A0D6PFQ7_9PROT</name>
<dbReference type="EMBL" id="BANC01000048">
    <property type="protein sequence ID" value="GAN80512.1"/>
    <property type="molecule type" value="Genomic_DNA"/>
</dbReference>
<evidence type="ECO:0000256" key="9">
    <source>
        <dbReference type="ARBA" id="ARBA00023052"/>
    </source>
</evidence>